<reference evidence="12 13" key="1">
    <citation type="submission" date="2015-06" db="EMBL/GenBank/DDBJ databases">
        <title>Draft genome of the ant-associated black yeast Phialophora attae CBS 131958.</title>
        <authorList>
            <person name="Moreno L.F."/>
            <person name="Stielow B.J."/>
            <person name="de Hoog S."/>
            <person name="Vicente V.A."/>
            <person name="Weiss V.A."/>
            <person name="de Vries M."/>
            <person name="Cruz L.M."/>
            <person name="Souza E.M."/>
        </authorList>
    </citation>
    <scope>NUCLEOTIDE SEQUENCE [LARGE SCALE GENOMIC DNA]</scope>
    <source>
        <strain evidence="12 13">CBS 131958</strain>
    </source>
</reference>
<accession>A0A0N1H7A7</accession>
<keyword evidence="5 8" id="KW-0687">Ribonucleoprotein</keyword>
<dbReference type="SUPFAM" id="SSF54768">
    <property type="entry name" value="dsRNA-binding domain-like"/>
    <property type="match status" value="1"/>
</dbReference>
<dbReference type="Pfam" id="PF03719">
    <property type="entry name" value="Ribosomal_S5_C"/>
    <property type="match status" value="1"/>
</dbReference>
<evidence type="ECO:0000256" key="6">
    <source>
        <dbReference type="ARBA" id="ARBA00037226"/>
    </source>
</evidence>
<dbReference type="Gene3D" id="3.30.160.20">
    <property type="match status" value="1"/>
</dbReference>
<dbReference type="AlphaFoldDB" id="A0A0N1H7A7"/>
<evidence type="ECO:0000256" key="7">
    <source>
        <dbReference type="ARBA" id="ARBA00039335"/>
    </source>
</evidence>
<comment type="subcellular location">
    <subcellularLocation>
        <location evidence="1">Mitochondrion</location>
    </subcellularLocation>
</comment>
<dbReference type="PANTHER" id="PTHR48277">
    <property type="entry name" value="MITOCHONDRIAL RIBOSOMAL PROTEIN S5"/>
    <property type="match status" value="1"/>
</dbReference>
<dbReference type="RefSeq" id="XP_017998468.1">
    <property type="nucleotide sequence ID" value="XM_018144378.1"/>
</dbReference>
<evidence type="ECO:0000313" key="13">
    <source>
        <dbReference type="Proteomes" id="UP000038010"/>
    </source>
</evidence>
<dbReference type="PROSITE" id="PS50881">
    <property type="entry name" value="S5_DSRBD"/>
    <property type="match status" value="1"/>
</dbReference>
<dbReference type="FunFam" id="3.30.230.10:FF:000041">
    <property type="entry name" value="37S ribosomal protein S5"/>
    <property type="match status" value="1"/>
</dbReference>
<evidence type="ECO:0000256" key="9">
    <source>
        <dbReference type="RuleBase" id="RU003823"/>
    </source>
</evidence>
<dbReference type="InterPro" id="IPR014721">
    <property type="entry name" value="Ribsml_uS5_D2-typ_fold_subgr"/>
</dbReference>
<evidence type="ECO:0000256" key="1">
    <source>
        <dbReference type="ARBA" id="ARBA00004173"/>
    </source>
</evidence>
<feature type="region of interest" description="Disordered" evidence="10">
    <location>
        <begin position="184"/>
        <end position="221"/>
    </location>
</feature>
<dbReference type="OrthoDB" id="309483at2759"/>
<dbReference type="GO" id="GO:0003735">
    <property type="term" value="F:structural constituent of ribosome"/>
    <property type="evidence" value="ECO:0007669"/>
    <property type="project" value="UniProtKB-UniRule"/>
</dbReference>
<evidence type="ECO:0000256" key="2">
    <source>
        <dbReference type="ARBA" id="ARBA00008945"/>
    </source>
</evidence>
<dbReference type="VEuPathDB" id="FungiDB:AB675_4251"/>
<feature type="compositionally biased region" description="Low complexity" evidence="10">
    <location>
        <begin position="187"/>
        <end position="198"/>
    </location>
</feature>
<protein>
    <recommendedName>
        <fullName evidence="7">Small ribosomal subunit protein uS5m</fullName>
    </recommendedName>
</protein>
<organism evidence="12 13">
    <name type="scientific">Cyphellophora attinorum</name>
    <dbReference type="NCBI Taxonomy" id="1664694"/>
    <lineage>
        <taxon>Eukaryota</taxon>
        <taxon>Fungi</taxon>
        <taxon>Dikarya</taxon>
        <taxon>Ascomycota</taxon>
        <taxon>Pezizomycotina</taxon>
        <taxon>Eurotiomycetes</taxon>
        <taxon>Chaetothyriomycetidae</taxon>
        <taxon>Chaetothyriales</taxon>
        <taxon>Cyphellophoraceae</taxon>
        <taxon>Cyphellophora</taxon>
    </lineage>
</organism>
<comment type="caution">
    <text evidence="12">The sequence shown here is derived from an EMBL/GenBank/DDBJ whole genome shotgun (WGS) entry which is preliminary data.</text>
</comment>
<evidence type="ECO:0000256" key="3">
    <source>
        <dbReference type="ARBA" id="ARBA00022980"/>
    </source>
</evidence>
<keyword evidence="4" id="KW-0496">Mitochondrion</keyword>
<evidence type="ECO:0000313" key="12">
    <source>
        <dbReference type="EMBL" id="KPI38505.1"/>
    </source>
</evidence>
<dbReference type="STRING" id="1664694.A0A0N1H7A7"/>
<keyword evidence="13" id="KW-1185">Reference proteome</keyword>
<evidence type="ECO:0000256" key="10">
    <source>
        <dbReference type="SAM" id="MobiDB-lite"/>
    </source>
</evidence>
<proteinExistence type="inferred from homology"/>
<dbReference type="GO" id="GO:0003723">
    <property type="term" value="F:RNA binding"/>
    <property type="evidence" value="ECO:0007669"/>
    <property type="project" value="InterPro"/>
</dbReference>
<evidence type="ECO:0000256" key="4">
    <source>
        <dbReference type="ARBA" id="ARBA00023128"/>
    </source>
</evidence>
<dbReference type="Proteomes" id="UP000038010">
    <property type="component" value="Unassembled WGS sequence"/>
</dbReference>
<dbReference type="GO" id="GO:0006412">
    <property type="term" value="P:translation"/>
    <property type="evidence" value="ECO:0007669"/>
    <property type="project" value="InterPro"/>
</dbReference>
<feature type="domain" description="S5 DRBM" evidence="11">
    <location>
        <begin position="248"/>
        <end position="311"/>
    </location>
</feature>
<dbReference type="SUPFAM" id="SSF54211">
    <property type="entry name" value="Ribosomal protein S5 domain 2-like"/>
    <property type="match status" value="1"/>
</dbReference>
<dbReference type="FunFam" id="3.30.160.20:FF:000022">
    <property type="entry name" value="28S ribosomal protein S5, mitochondrial"/>
    <property type="match status" value="1"/>
</dbReference>
<gene>
    <name evidence="12" type="ORF">AB675_4251</name>
</gene>
<dbReference type="Gene3D" id="3.30.230.10">
    <property type="match status" value="1"/>
</dbReference>
<feature type="compositionally biased region" description="Basic and acidic residues" evidence="10">
    <location>
        <begin position="35"/>
        <end position="47"/>
    </location>
</feature>
<feature type="region of interest" description="Disordered" evidence="10">
    <location>
        <begin position="23"/>
        <end position="56"/>
    </location>
</feature>
<name>A0A0N1H7A7_9EURO</name>
<comment type="function">
    <text evidence="6">Component of the mitochondrial ribosome (mitoribosome), a dedicated translation machinery responsible for the synthesis of mitochondrial genome-encoded proteins, including at least some of the essential transmembrane subunits of the mitochondrial respiratory chain. The mitoribosomes are attached to the mitochondrial inner membrane and translation products are cotranslationally integrated into the membrane.</text>
</comment>
<dbReference type="Pfam" id="PF00333">
    <property type="entry name" value="Ribosomal_S5"/>
    <property type="match status" value="1"/>
</dbReference>
<dbReference type="GeneID" id="28736258"/>
<dbReference type="InterPro" id="IPR000851">
    <property type="entry name" value="Ribosomal_uS5"/>
</dbReference>
<keyword evidence="3 8" id="KW-0689">Ribosomal protein</keyword>
<comment type="similarity">
    <text evidence="2 9">Belongs to the universal ribosomal protein uS5 family.</text>
</comment>
<dbReference type="InterPro" id="IPR020568">
    <property type="entry name" value="Ribosomal_Su5_D2-typ_SF"/>
</dbReference>
<sequence>MSVSRPSQCLLCIFRRSQRLATPRTHRSFTTTRTRRNDKSGDGDGQKVPEVTITEQGIRSQKTKLKEWSQQYNPRQQEAIKAAQEIIGDKFEEGKNVGRTDPWSLDYYDDFEKIDPFADIPVRAPWKNLDDDARLRTTEEAMSEFLEFEQSLPEKTKPGEDSNGMKVLKKFDEMRLLTGRLENELDPPSAMMPTAPAPRKVVTPKNQPSAKADGESERQPKGFARSFTPEMVRLMQMTGLNAEALGKLRVKTIVSDRVSNQTRLGKIHKMKFISIAGNGDGLLGIGEGKSDEPSNARLQSQYRAIRSMQPIKRYEKRTIFGTVNAKVSATELELYDRPPGFGLRCQHLIWEMANCAGIFDLAARVTRARNPMNTVKAAYKALLSQKDPEDIARGRGKKLVDVRRVYYAGGLQQ</sequence>
<dbReference type="EMBL" id="LFJN01000018">
    <property type="protein sequence ID" value="KPI38505.1"/>
    <property type="molecule type" value="Genomic_DNA"/>
</dbReference>
<dbReference type="InterPro" id="IPR005324">
    <property type="entry name" value="Ribosomal_uS5_C"/>
</dbReference>
<evidence type="ECO:0000259" key="11">
    <source>
        <dbReference type="PROSITE" id="PS50881"/>
    </source>
</evidence>
<dbReference type="InterPro" id="IPR013810">
    <property type="entry name" value="Ribosomal_uS5_N"/>
</dbReference>
<dbReference type="GO" id="GO:0005763">
    <property type="term" value="C:mitochondrial small ribosomal subunit"/>
    <property type="evidence" value="ECO:0007669"/>
    <property type="project" value="UniProtKB-ARBA"/>
</dbReference>
<evidence type="ECO:0000256" key="8">
    <source>
        <dbReference type="PROSITE-ProRule" id="PRU00268"/>
    </source>
</evidence>
<evidence type="ECO:0000256" key="5">
    <source>
        <dbReference type="ARBA" id="ARBA00023274"/>
    </source>
</evidence>
<dbReference type="PANTHER" id="PTHR48277:SF1">
    <property type="entry name" value="MITOCHONDRIAL RIBOSOMAL PROTEIN S5"/>
    <property type="match status" value="1"/>
</dbReference>